<feature type="transmembrane region" description="Helical" evidence="1">
    <location>
        <begin position="109"/>
        <end position="134"/>
    </location>
</feature>
<keyword evidence="1" id="KW-0472">Membrane</keyword>
<reference evidence="2" key="1">
    <citation type="submission" date="2021-04" db="EMBL/GenBank/DDBJ databases">
        <authorList>
            <person name="Hartkoorn R.C."/>
            <person name="Beaudoing E."/>
            <person name="Hot D."/>
        </authorList>
    </citation>
    <scope>NUCLEOTIDE SEQUENCE</scope>
    <source>
        <strain evidence="2">NRRL B-16292</strain>
    </source>
</reference>
<sequence length="199" mass="21145">MHRLRSIVAGGCLVAAPIFQGLSSYFWKDGFQGVNTGTLIILATVCWIVGLTAVFRSIEDRVPRYTALAHPLAMYGCVGGATFGIQGMQEELFNVSHAEAVRLLGEHPSAAFLAFWIAGVLFPTSVFVLGAVLIRIRAVPVPVGLLTCAGAVAFPLSRIPREPAVAYAADLLLLLPFAYLGIRLVVQALGARAQRSAAP</sequence>
<dbReference type="Proteomes" id="UP001059617">
    <property type="component" value="Chromosome"/>
</dbReference>
<feature type="transmembrane region" description="Helical" evidence="1">
    <location>
        <begin position="165"/>
        <end position="186"/>
    </location>
</feature>
<keyword evidence="1" id="KW-1133">Transmembrane helix</keyword>
<name>A0ABY5VUY9_9ACTN</name>
<evidence type="ECO:0000313" key="3">
    <source>
        <dbReference type="Proteomes" id="UP001059617"/>
    </source>
</evidence>
<gene>
    <name evidence="2" type="ORF">Dfulv_41820</name>
</gene>
<feature type="transmembrane region" description="Helical" evidence="1">
    <location>
        <begin position="141"/>
        <end position="159"/>
    </location>
</feature>
<reference evidence="2" key="2">
    <citation type="submission" date="2022-09" db="EMBL/GenBank/DDBJ databases">
        <title>Biosynthetic gene clusters of Dactylosporangioum fulvum.</title>
        <authorList>
            <person name="Caradec T."/>
        </authorList>
    </citation>
    <scope>NUCLEOTIDE SEQUENCE</scope>
    <source>
        <strain evidence="2">NRRL B-16292</strain>
    </source>
</reference>
<feature type="transmembrane region" description="Helical" evidence="1">
    <location>
        <begin position="7"/>
        <end position="27"/>
    </location>
</feature>
<dbReference type="RefSeq" id="WP_259859359.1">
    <property type="nucleotide sequence ID" value="NZ_BAAAST010000034.1"/>
</dbReference>
<feature type="transmembrane region" description="Helical" evidence="1">
    <location>
        <begin position="33"/>
        <end position="55"/>
    </location>
</feature>
<keyword evidence="3" id="KW-1185">Reference proteome</keyword>
<keyword evidence="1" id="KW-0812">Transmembrane</keyword>
<proteinExistence type="predicted"/>
<dbReference type="EMBL" id="CP073720">
    <property type="protein sequence ID" value="UWP81592.1"/>
    <property type="molecule type" value="Genomic_DNA"/>
</dbReference>
<evidence type="ECO:0000313" key="2">
    <source>
        <dbReference type="EMBL" id="UWP81592.1"/>
    </source>
</evidence>
<protein>
    <submittedName>
        <fullName evidence="2">Uncharacterized protein</fullName>
    </submittedName>
</protein>
<accession>A0ABY5VUY9</accession>
<organism evidence="2 3">
    <name type="scientific">Dactylosporangium fulvum</name>
    <dbReference type="NCBI Taxonomy" id="53359"/>
    <lineage>
        <taxon>Bacteria</taxon>
        <taxon>Bacillati</taxon>
        <taxon>Actinomycetota</taxon>
        <taxon>Actinomycetes</taxon>
        <taxon>Micromonosporales</taxon>
        <taxon>Micromonosporaceae</taxon>
        <taxon>Dactylosporangium</taxon>
    </lineage>
</organism>
<feature type="transmembrane region" description="Helical" evidence="1">
    <location>
        <begin position="67"/>
        <end position="89"/>
    </location>
</feature>
<evidence type="ECO:0000256" key="1">
    <source>
        <dbReference type="SAM" id="Phobius"/>
    </source>
</evidence>